<dbReference type="EMBL" id="KP682389">
    <property type="protein sequence ID" value="AKI87473.1"/>
    <property type="molecule type" value="Genomic_DNA"/>
</dbReference>
<sequence>MGETQQPTDGVDEILRDDGLWFLQKAQRGAKPLEKPLAH</sequence>
<reference evidence="1 2" key="1">
    <citation type="journal article" date="2015" name="BMC Genomics">
        <title>Escherichia coli O157:H7 strains harbor at least three distinct sequence types of Shiga toxin 2a-converting phages.</title>
        <authorList>
            <person name="Yin S."/>
            <person name="Rusconi B."/>
            <person name="Sanjar F."/>
            <person name="Goswami K."/>
            <person name="Xiaoli L."/>
            <person name="Eppinger M."/>
            <person name="Dudley E.G."/>
        </authorList>
    </citation>
    <scope>NUCLEOTIDE SEQUENCE [LARGE SCALE GENOMIC DNA]</scope>
</reference>
<name>A0A0N6WEZ6_9CAUD</name>
<organism evidence="1 2">
    <name type="scientific">Escherichia phage PA45</name>
    <dbReference type="NCBI Taxonomy" id="1660377"/>
    <lineage>
        <taxon>Viruses</taxon>
        <taxon>Duplodnaviria</taxon>
        <taxon>Heunggongvirae</taxon>
        <taxon>Uroviricota</taxon>
        <taxon>Caudoviricetes</taxon>
        <taxon>Sepvirinae</taxon>
        <taxon>Traversvirus</taxon>
        <taxon>Traversvirus II</taxon>
    </lineage>
</organism>
<accession>A0A0N6WEZ6</accession>
<proteinExistence type="predicted"/>
<evidence type="ECO:0000313" key="2">
    <source>
        <dbReference type="Proteomes" id="UP000223644"/>
    </source>
</evidence>
<dbReference type="Proteomes" id="UP000223644">
    <property type="component" value="Segment"/>
</dbReference>
<protein>
    <submittedName>
        <fullName evidence="1">Uncharacterized protein</fullName>
    </submittedName>
</protein>
<evidence type="ECO:0000313" key="1">
    <source>
        <dbReference type="EMBL" id="AKI87473.1"/>
    </source>
</evidence>